<feature type="transmembrane region" description="Helical" evidence="5">
    <location>
        <begin position="225"/>
        <end position="245"/>
    </location>
</feature>
<feature type="transmembrane region" description="Helical" evidence="5">
    <location>
        <begin position="196"/>
        <end position="219"/>
    </location>
</feature>
<dbReference type="PANTHER" id="PTHR42718">
    <property type="entry name" value="MAJOR FACILITATOR SUPERFAMILY MULTIDRUG TRANSPORTER MFSC"/>
    <property type="match status" value="1"/>
</dbReference>
<proteinExistence type="predicted"/>
<keyword evidence="4 5" id="KW-0472">Membrane</keyword>
<feature type="transmembrane region" description="Helical" evidence="5">
    <location>
        <begin position="68"/>
        <end position="93"/>
    </location>
</feature>
<comment type="subcellular location">
    <subcellularLocation>
        <location evidence="1">Membrane</location>
        <topology evidence="1">Multi-pass membrane protein</topology>
    </subcellularLocation>
</comment>
<evidence type="ECO:0000313" key="8">
    <source>
        <dbReference type="Proteomes" id="UP000030686"/>
    </source>
</evidence>
<name>W6QA56_PENRF</name>
<dbReference type="GO" id="GO:0016020">
    <property type="term" value="C:membrane"/>
    <property type="evidence" value="ECO:0007669"/>
    <property type="project" value="UniProtKB-SubCell"/>
</dbReference>
<evidence type="ECO:0000313" key="7">
    <source>
        <dbReference type="EMBL" id="CDM33260.1"/>
    </source>
</evidence>
<feature type="transmembrane region" description="Helical" evidence="5">
    <location>
        <begin position="136"/>
        <end position="159"/>
    </location>
</feature>
<dbReference type="Proteomes" id="UP000030686">
    <property type="component" value="Unassembled WGS sequence"/>
</dbReference>
<dbReference type="AlphaFoldDB" id="W6QA56"/>
<accession>W6QA56</accession>
<evidence type="ECO:0000256" key="3">
    <source>
        <dbReference type="ARBA" id="ARBA00022989"/>
    </source>
</evidence>
<dbReference type="Gene3D" id="1.20.1250.20">
    <property type="entry name" value="MFS general substrate transporter like domains"/>
    <property type="match status" value="2"/>
</dbReference>
<dbReference type="EMBL" id="HG792016">
    <property type="protein sequence ID" value="CDM33260.1"/>
    <property type="molecule type" value="Genomic_DNA"/>
</dbReference>
<evidence type="ECO:0000256" key="4">
    <source>
        <dbReference type="ARBA" id="ARBA00023136"/>
    </source>
</evidence>
<feature type="transmembrane region" description="Helical" evidence="5">
    <location>
        <begin position="391"/>
        <end position="414"/>
    </location>
</feature>
<dbReference type="OMA" id="FIMPNAV"/>
<feature type="transmembrane region" description="Helical" evidence="5">
    <location>
        <begin position="288"/>
        <end position="306"/>
    </location>
</feature>
<keyword evidence="2 5" id="KW-0812">Transmembrane</keyword>
<reference evidence="7" key="1">
    <citation type="journal article" date="2014" name="Nat. Commun.">
        <title>Multiple recent horizontal transfers of a large genomic region in cheese making fungi.</title>
        <authorList>
            <person name="Cheeseman K."/>
            <person name="Ropars J."/>
            <person name="Renault P."/>
            <person name="Dupont J."/>
            <person name="Gouzy J."/>
            <person name="Branca A."/>
            <person name="Abraham A.L."/>
            <person name="Ceppi M."/>
            <person name="Conseiller E."/>
            <person name="Debuchy R."/>
            <person name="Malagnac F."/>
            <person name="Goarin A."/>
            <person name="Silar P."/>
            <person name="Lacoste S."/>
            <person name="Sallet E."/>
            <person name="Bensimon A."/>
            <person name="Giraud T."/>
            <person name="Brygoo Y."/>
        </authorList>
    </citation>
    <scope>NUCLEOTIDE SEQUENCE [LARGE SCALE GENOMIC DNA]</scope>
    <source>
        <strain evidence="7">FM164</strain>
    </source>
</reference>
<dbReference type="OrthoDB" id="440755at2759"/>
<feature type="transmembrane region" description="Helical" evidence="5">
    <location>
        <begin position="366"/>
        <end position="384"/>
    </location>
</feature>
<evidence type="ECO:0000256" key="2">
    <source>
        <dbReference type="ARBA" id="ARBA00022692"/>
    </source>
</evidence>
<dbReference type="InterPro" id="IPR011701">
    <property type="entry name" value="MFS"/>
</dbReference>
<dbReference type="SUPFAM" id="SSF103473">
    <property type="entry name" value="MFS general substrate transporter"/>
    <property type="match status" value="1"/>
</dbReference>
<organism evidence="7 8">
    <name type="scientific">Penicillium roqueforti (strain FM164)</name>
    <dbReference type="NCBI Taxonomy" id="1365484"/>
    <lineage>
        <taxon>Eukaryota</taxon>
        <taxon>Fungi</taxon>
        <taxon>Dikarya</taxon>
        <taxon>Ascomycota</taxon>
        <taxon>Pezizomycotina</taxon>
        <taxon>Eurotiomycetes</taxon>
        <taxon>Eurotiomycetidae</taxon>
        <taxon>Eurotiales</taxon>
        <taxon>Aspergillaceae</taxon>
        <taxon>Penicillium</taxon>
    </lineage>
</organism>
<dbReference type="InterPro" id="IPR020846">
    <property type="entry name" value="MFS_dom"/>
</dbReference>
<feature type="transmembrane region" description="Helical" evidence="5">
    <location>
        <begin position="420"/>
        <end position="441"/>
    </location>
</feature>
<gene>
    <name evidence="7" type="ORF">PROQFM164_S02g003412</name>
</gene>
<dbReference type="PANTHER" id="PTHR42718:SF41">
    <property type="entry name" value="MFS TRANSPORTER OF UNKOWN SPECIFICITY (AFU_ORTHOLOGUE AFUA_5G09940)-RELATED"/>
    <property type="match status" value="1"/>
</dbReference>
<feature type="transmembrane region" description="Helical" evidence="5">
    <location>
        <begin position="326"/>
        <end position="346"/>
    </location>
</feature>
<evidence type="ECO:0000256" key="5">
    <source>
        <dbReference type="SAM" id="Phobius"/>
    </source>
</evidence>
<feature type="transmembrane region" description="Helical" evidence="5">
    <location>
        <begin position="105"/>
        <end position="124"/>
    </location>
</feature>
<evidence type="ECO:0000256" key="1">
    <source>
        <dbReference type="ARBA" id="ARBA00004141"/>
    </source>
</evidence>
<feature type="transmembrane region" description="Helical" evidence="5">
    <location>
        <begin position="453"/>
        <end position="473"/>
    </location>
</feature>
<feature type="domain" description="Major facilitator superfamily (MFS) profile" evidence="6">
    <location>
        <begin position="67"/>
        <end position="517"/>
    </location>
</feature>
<dbReference type="PROSITE" id="PS50850">
    <property type="entry name" value="MFS"/>
    <property type="match status" value="1"/>
</dbReference>
<sequence>MSLLHALHYDIKPVASSTVAQELDPTPATPAEHVPDTQVSVEDNLTPRDGQLVFERALPSRTTRSRRVVITALLVLANLVQMTVNFAGIAGGSALSESLGVDDTYASWIAASYALTQGTFVLVSGRLGDVYGHRELVLAGGAWLTICTLASAFCNNFFAFVTMRALAGLGGAFIMPNAVAMISSTNPPGRVRNLSLGLFGASAPVGGYFGALLLGAFLQRTEWKWFFIFIACLGVTTFTPLWALSPREPPADRHGKIDCIGSALGTSSLILFNFVWNQAPSVGWSTPYEIVLLISSIILFGGFLLWERNYAAEPIMPLDIFKAPSFLMLLLVVLLNYMAVGTLIWYQVLWLQKVWHWSPLQFAVGWTPFVICATGAACLAAWMIPRMAAQWILAIGTVTILISNVLMATVPIHQSYWPQIFPSVVLFSFCPDFVYTAGQIIASNSVRRNQQGIAGSVIGTLNLYGNSLGLGFASTIEVQIARRSGSQITGYRAALFFGVAISAVALILDVCFVRLVKDDREGWHEDDRVEEIELTEQAEATVERRSRIYLSSFSRVTTTILYFRPYGPFQHTTSYVVYIFPHIPLDSN</sequence>
<feature type="transmembrane region" description="Helical" evidence="5">
    <location>
        <begin position="493"/>
        <end position="516"/>
    </location>
</feature>
<keyword evidence="8" id="KW-1185">Reference proteome</keyword>
<keyword evidence="3 5" id="KW-1133">Transmembrane helix</keyword>
<dbReference type="InterPro" id="IPR036259">
    <property type="entry name" value="MFS_trans_sf"/>
</dbReference>
<protein>
    <submittedName>
        <fullName evidence="7">Major facilitator superfamily</fullName>
    </submittedName>
</protein>
<dbReference type="Pfam" id="PF07690">
    <property type="entry name" value="MFS_1"/>
    <property type="match status" value="2"/>
</dbReference>
<evidence type="ECO:0000259" key="6">
    <source>
        <dbReference type="PROSITE" id="PS50850"/>
    </source>
</evidence>
<dbReference type="GO" id="GO:0022857">
    <property type="term" value="F:transmembrane transporter activity"/>
    <property type="evidence" value="ECO:0007669"/>
    <property type="project" value="InterPro"/>
</dbReference>